<evidence type="ECO:0000256" key="6">
    <source>
        <dbReference type="ARBA" id="ARBA00022490"/>
    </source>
</evidence>
<dbReference type="Proteomes" id="UP000800093">
    <property type="component" value="Unassembled WGS sequence"/>
</dbReference>
<evidence type="ECO:0000256" key="5">
    <source>
        <dbReference type="ARBA" id="ARBA00015162"/>
    </source>
</evidence>
<dbReference type="OrthoDB" id="128308at2759"/>
<dbReference type="PANTHER" id="PTHR41391:SF1">
    <property type="entry name" value="RESTRICTION OF TELOMERE CAPPING PROTEIN 4"/>
    <property type="match status" value="1"/>
</dbReference>
<organism evidence="10 11">
    <name type="scientific">Lojkania enalia</name>
    <dbReference type="NCBI Taxonomy" id="147567"/>
    <lineage>
        <taxon>Eukaryota</taxon>
        <taxon>Fungi</taxon>
        <taxon>Dikarya</taxon>
        <taxon>Ascomycota</taxon>
        <taxon>Pezizomycotina</taxon>
        <taxon>Dothideomycetes</taxon>
        <taxon>Pleosporomycetidae</taxon>
        <taxon>Pleosporales</taxon>
        <taxon>Pleosporales incertae sedis</taxon>
        <taxon>Lojkania</taxon>
    </lineage>
</organism>
<feature type="compositionally biased region" description="Polar residues" evidence="8">
    <location>
        <begin position="301"/>
        <end position="314"/>
    </location>
</feature>
<comment type="similarity">
    <text evidence="4">Belongs to the RTC4 family.</text>
</comment>
<evidence type="ECO:0000259" key="9">
    <source>
        <dbReference type="SMART" id="SM01312"/>
    </source>
</evidence>
<evidence type="ECO:0000313" key="11">
    <source>
        <dbReference type="Proteomes" id="UP000800093"/>
    </source>
</evidence>
<evidence type="ECO:0000256" key="3">
    <source>
        <dbReference type="ARBA" id="ARBA00004496"/>
    </source>
</evidence>
<dbReference type="Pfam" id="PF14474">
    <property type="entry name" value="RTC4"/>
    <property type="match status" value="1"/>
</dbReference>
<feature type="compositionally biased region" description="Polar residues" evidence="8">
    <location>
        <begin position="278"/>
        <end position="292"/>
    </location>
</feature>
<dbReference type="InterPro" id="IPR039024">
    <property type="entry name" value="RTC4"/>
</dbReference>
<dbReference type="GO" id="GO:0005737">
    <property type="term" value="C:cytoplasm"/>
    <property type="evidence" value="ECO:0007669"/>
    <property type="project" value="UniProtKB-SubCell"/>
</dbReference>
<keyword evidence="11" id="KW-1185">Reference proteome</keyword>
<feature type="domain" description="Restriction of telomere capping protein 4 C-terminal" evidence="9">
    <location>
        <begin position="410"/>
        <end position="533"/>
    </location>
</feature>
<protein>
    <recommendedName>
        <fullName evidence="5">Restriction of telomere capping protein 4</fullName>
    </recommendedName>
</protein>
<sequence length="550" mass="60817">MPPLSRTTHRLLRSVNGKPHASADDHEEHYGTQSESSKENGRGMAEDIMADPISSADERPEPAQASQPSPSKPEARMRKPVVNIHAPQSARKKQRSTTVRVPAQGTFEKGRAKKEIFNSPSSSQSSTGRKAAEENSDDFPFGFEHAGPKRQRTKRSNNIFTKPIAPPLPANSKPKTYGSRTSRGKPAPPSRQPMTQPSKRKSYGASRPAPSPSPPPPPEHSDDESDVDMVPLEVPETKKTEAVKKLFQESKTTKSTLSETGSLPKEPRRTLEKLASYRTPQPSQATASQATPIVSLKPLPSGNSTPRSTLSSADPINLQETVQDLEQYLADLPPEFSDSNCPLCNEPVSQDHYWSFFKGVQHTLRNQQIFCREHKYRTALKEYRAKGYPEIDWGELPGRVDKCKGFLVGVLRGQTESAYRVMHKERIERGEHRVSRRKLLKGEVPVLDGTGYYGARGARALMEIITDLLADEIREVVEMDQVVAAAGFASFVQSVLVPECTVRLVMQDLDVGELVAKGVVEESGELGCLVHEEVEDELVLLSESEEEEEG</sequence>
<evidence type="ECO:0000256" key="1">
    <source>
        <dbReference type="ARBA" id="ARBA00002738"/>
    </source>
</evidence>
<feature type="compositionally biased region" description="Pro residues" evidence="8">
    <location>
        <begin position="209"/>
        <end position="218"/>
    </location>
</feature>
<feature type="compositionally biased region" description="Basic and acidic residues" evidence="8">
    <location>
        <begin position="235"/>
        <end position="252"/>
    </location>
</feature>
<evidence type="ECO:0000313" key="10">
    <source>
        <dbReference type="EMBL" id="KAF2259687.1"/>
    </source>
</evidence>
<feature type="compositionally biased region" description="Basic and acidic residues" evidence="8">
    <location>
        <begin position="21"/>
        <end position="45"/>
    </location>
</feature>
<dbReference type="EMBL" id="ML986702">
    <property type="protein sequence ID" value="KAF2259687.1"/>
    <property type="molecule type" value="Genomic_DNA"/>
</dbReference>
<accession>A0A9P4JZ95</accession>
<dbReference type="GO" id="GO:0005634">
    <property type="term" value="C:nucleus"/>
    <property type="evidence" value="ECO:0007669"/>
    <property type="project" value="UniProtKB-SubCell"/>
</dbReference>
<proteinExistence type="inferred from homology"/>
<keyword evidence="6" id="KW-0963">Cytoplasm</keyword>
<feature type="compositionally biased region" description="Polar residues" evidence="8">
    <location>
        <begin position="118"/>
        <end position="128"/>
    </location>
</feature>
<evidence type="ECO:0000256" key="2">
    <source>
        <dbReference type="ARBA" id="ARBA00004123"/>
    </source>
</evidence>
<dbReference type="SMART" id="SM01312">
    <property type="entry name" value="RTC4"/>
    <property type="match status" value="1"/>
</dbReference>
<comment type="caution">
    <text evidence="10">The sequence shown here is derived from an EMBL/GenBank/DDBJ whole genome shotgun (WGS) entry which is preliminary data.</text>
</comment>
<gene>
    <name evidence="10" type="ORF">CC78DRAFT_536894</name>
</gene>
<keyword evidence="7" id="KW-0539">Nucleus</keyword>
<dbReference type="PANTHER" id="PTHR41391">
    <property type="entry name" value="RESTRICTION OF TELOMERE CAPPING PROTEIN 4"/>
    <property type="match status" value="1"/>
</dbReference>
<feature type="compositionally biased region" description="Low complexity" evidence="8">
    <location>
        <begin position="253"/>
        <end position="263"/>
    </location>
</feature>
<dbReference type="InterPro" id="IPR028094">
    <property type="entry name" value="RTC4_C"/>
</dbReference>
<comment type="function">
    <text evidence="1">May be involved in a process influencing telomere capping.</text>
</comment>
<name>A0A9P4JZ95_9PLEO</name>
<evidence type="ECO:0000256" key="4">
    <source>
        <dbReference type="ARBA" id="ARBA00009461"/>
    </source>
</evidence>
<comment type="subcellular location">
    <subcellularLocation>
        <location evidence="3">Cytoplasm</location>
    </subcellularLocation>
    <subcellularLocation>
        <location evidence="2">Nucleus</location>
    </subcellularLocation>
</comment>
<reference evidence="11" key="1">
    <citation type="journal article" date="2020" name="Stud. Mycol.">
        <title>101 Dothideomycetes genomes: A test case for predicting lifestyles and emergence of pathogens.</title>
        <authorList>
            <person name="Haridas S."/>
            <person name="Albert R."/>
            <person name="Binder M."/>
            <person name="Bloem J."/>
            <person name="LaButti K."/>
            <person name="Salamov A."/>
            <person name="Andreopoulos B."/>
            <person name="Baker S."/>
            <person name="Barry K."/>
            <person name="Bills G."/>
            <person name="Bluhm B."/>
            <person name="Cannon C."/>
            <person name="Castanera R."/>
            <person name="Culley D."/>
            <person name="Daum C."/>
            <person name="Ezra D."/>
            <person name="Gonzalez J."/>
            <person name="Henrissat B."/>
            <person name="Kuo A."/>
            <person name="Liang C."/>
            <person name="Lipzen A."/>
            <person name="Lutzoni F."/>
            <person name="Magnuson J."/>
            <person name="Mondo S."/>
            <person name="Nolan M."/>
            <person name="Ohm R."/>
            <person name="Pangilinan J."/>
            <person name="Park H.-J."/>
            <person name="Ramirez L."/>
            <person name="Alfaro M."/>
            <person name="Sun H."/>
            <person name="Tritt A."/>
            <person name="Yoshinaga Y."/>
            <person name="Zwiers L.-H."/>
            <person name="Turgeon B."/>
            <person name="Goodwin S."/>
            <person name="Spatafora J."/>
            <person name="Crous P."/>
            <person name="Grigoriev I."/>
        </authorList>
    </citation>
    <scope>NUCLEOTIDE SEQUENCE [LARGE SCALE GENOMIC DNA]</scope>
    <source>
        <strain evidence="11">CBS 304.66</strain>
    </source>
</reference>
<evidence type="ECO:0000256" key="7">
    <source>
        <dbReference type="ARBA" id="ARBA00023242"/>
    </source>
</evidence>
<evidence type="ECO:0000256" key="8">
    <source>
        <dbReference type="SAM" id="MobiDB-lite"/>
    </source>
</evidence>
<dbReference type="AlphaFoldDB" id="A0A9P4JZ95"/>
<feature type="region of interest" description="Disordered" evidence="8">
    <location>
        <begin position="1"/>
        <end position="314"/>
    </location>
</feature>